<dbReference type="AlphaFoldDB" id="A0A6C0IPR7"/>
<name>A0A6C0IPR7_9ZZZZ</name>
<organism evidence="1">
    <name type="scientific">viral metagenome</name>
    <dbReference type="NCBI Taxonomy" id="1070528"/>
    <lineage>
        <taxon>unclassified sequences</taxon>
        <taxon>metagenomes</taxon>
        <taxon>organismal metagenomes</taxon>
    </lineage>
</organism>
<dbReference type="EMBL" id="MN740232">
    <property type="protein sequence ID" value="QHT94799.1"/>
    <property type="molecule type" value="Genomic_DNA"/>
</dbReference>
<accession>A0A6C0IPR7</accession>
<evidence type="ECO:0000313" key="1">
    <source>
        <dbReference type="EMBL" id="QHT94799.1"/>
    </source>
</evidence>
<sequence>MSKEKFSNIYDAQRAISEFIKNDNNCSAHFKFHGFRSGGKNKLDLVTYNPKTKTHFLLNSLDMAVDELELYEFMYEHLLELNQKLITSDLFVMYKVTWCYIPDNVRNKSYFYGISIKDILNKFYYEKKECQYKIYDMTLIGKHAYIT</sequence>
<protein>
    <submittedName>
        <fullName evidence="1">Uncharacterized protein</fullName>
    </submittedName>
</protein>
<reference evidence="1" key="1">
    <citation type="journal article" date="2020" name="Nature">
        <title>Giant virus diversity and host interactions through global metagenomics.</title>
        <authorList>
            <person name="Schulz F."/>
            <person name="Roux S."/>
            <person name="Paez-Espino D."/>
            <person name="Jungbluth S."/>
            <person name="Walsh D.A."/>
            <person name="Denef V.J."/>
            <person name="McMahon K.D."/>
            <person name="Konstantinidis K.T."/>
            <person name="Eloe-Fadrosh E.A."/>
            <person name="Kyrpides N.C."/>
            <person name="Woyke T."/>
        </authorList>
    </citation>
    <scope>NUCLEOTIDE SEQUENCE</scope>
    <source>
        <strain evidence="1">GVMAG-M-3300024261-37</strain>
    </source>
</reference>
<proteinExistence type="predicted"/>